<name>A0AAU7PUH7_9FIRM</name>
<dbReference type="RefSeq" id="WP_349948575.1">
    <property type="nucleotide sequence ID" value="NZ_CP157940.1"/>
</dbReference>
<reference evidence="2" key="1">
    <citation type="submission" date="2024-06" db="EMBL/GenBank/DDBJ databases">
        <title>Lacrimispora cavernae sp. nov., a novel anaerobe isolated from bat guano pile inside a cave.</title>
        <authorList>
            <person name="Miller S.L."/>
            <person name="Lu N."/>
            <person name="King J."/>
            <person name="Sankaranarayanan K."/>
            <person name="Lawson P.A."/>
        </authorList>
    </citation>
    <scope>NUCLEOTIDE SEQUENCE</scope>
    <source>
        <strain evidence="2">BS-2</strain>
    </source>
</reference>
<accession>A0AAU7PUH7</accession>
<dbReference type="Gene3D" id="1.10.150.130">
    <property type="match status" value="1"/>
</dbReference>
<dbReference type="InterPro" id="IPR011010">
    <property type="entry name" value="DNA_brk_join_enz"/>
</dbReference>
<keyword evidence="1" id="KW-0238">DNA-binding</keyword>
<dbReference type="AlphaFoldDB" id="A0AAU7PUH7"/>
<gene>
    <name evidence="2" type="ORF">ABFV83_09165</name>
</gene>
<dbReference type="GO" id="GO:0003677">
    <property type="term" value="F:DNA binding"/>
    <property type="evidence" value="ECO:0007669"/>
    <property type="project" value="UniProtKB-KW"/>
</dbReference>
<dbReference type="EMBL" id="CP157940">
    <property type="protein sequence ID" value="XBS55935.1"/>
    <property type="molecule type" value="Genomic_DNA"/>
</dbReference>
<dbReference type="SUPFAM" id="SSF56349">
    <property type="entry name" value="DNA breaking-rejoining enzymes"/>
    <property type="match status" value="1"/>
</dbReference>
<sequence>MSNTKANNIYNKSNNFKVLESLLAFLPESAIMALDSVLNDAMANKREQVKKQHPYTITAPSSEKDRWQTSYRYPNGRRINIKAATEEALLDKLILLYSSDSAKKITFYGLFLECLEYKKVSVDSQNTIKRHEQHYAKYFKPSILHECRITDIGDLFLEMECNRIIVDFDLSRKEWTNIKTILIGMFKYAVKSNYLTENLVEKIEIKKKFRQVNKIVRKIASL</sequence>
<evidence type="ECO:0000256" key="1">
    <source>
        <dbReference type="ARBA" id="ARBA00023125"/>
    </source>
</evidence>
<evidence type="ECO:0000313" key="2">
    <source>
        <dbReference type="EMBL" id="XBS55935.1"/>
    </source>
</evidence>
<protein>
    <submittedName>
        <fullName evidence="2">Uncharacterized protein</fullName>
    </submittedName>
</protein>
<organism evidence="2">
    <name type="scientific">Lacrimispora sp. BS-2</name>
    <dbReference type="NCBI Taxonomy" id="3151850"/>
    <lineage>
        <taxon>Bacteria</taxon>
        <taxon>Bacillati</taxon>
        <taxon>Bacillota</taxon>
        <taxon>Clostridia</taxon>
        <taxon>Lachnospirales</taxon>
        <taxon>Lachnospiraceae</taxon>
        <taxon>Lacrimispora</taxon>
    </lineage>
</organism>
<dbReference type="InterPro" id="IPR010998">
    <property type="entry name" value="Integrase_recombinase_N"/>
</dbReference>
<proteinExistence type="predicted"/>